<evidence type="ECO:0000256" key="1">
    <source>
        <dbReference type="SAM" id="Coils"/>
    </source>
</evidence>
<evidence type="ECO:0008006" key="5">
    <source>
        <dbReference type="Google" id="ProtNLM"/>
    </source>
</evidence>
<keyword evidence="3" id="KW-0472">Membrane</keyword>
<feature type="transmembrane region" description="Helical" evidence="3">
    <location>
        <begin position="1719"/>
        <end position="1742"/>
    </location>
</feature>
<accession>A0A061BLD3</accession>
<feature type="region of interest" description="Disordered" evidence="2">
    <location>
        <begin position="1"/>
        <end position="22"/>
    </location>
</feature>
<dbReference type="OrthoDB" id="366923at2759"/>
<sequence length="1781" mass="197200">MQLNKPNNVHNSLPSPSPSADSAKLHSKLEALKEVEKLCNFLTNFKTYDNNPKKLLDNLCDGLQTFLGFDPSSKGYTGQGIVYSDLDRLCDGVMGFLSGVLSNVKEHLGQHKETITTAIKSLETNKHAGKKGFNAAIVKVVAGVGRYNDGVRDSNKNIKNAIIKLQNHVSSSFVNTVKNILPEKDIDTAGAPVIQAAEKFVERKVEECEKNASAFKTSLDSQTDNITNLNSSLRDKVNSVVSSVEHERVRLSKVAAKERNIHEATTVKINEALLKCGSCINEKIQRDVEKLISDFKAAVRVIKDKLEEINKNLKNYVNELYKWMNETNSIVNRTGKNVIEIINGSVGYENQEWIKHKAKELLDWRSTIGGYVVDVTEMAKNVNDAVTELGKQFDDQNTINNIFDKIKHQVADIEGHVGESIGAGSASGADGSVQQNWDALKNKITGLLENLYTTNERDPLKLNFIGKIRKGVTAYAASFKDGDQGFEKIVGEWVTDVIKSKAVHGLLDEYVKVNKNDSYFNGMLSYRGHPALLKRVTEIVTLHVADKLKNIRPSTNFHDTPTVEGYLSYVTSYLNSFSSDITNKEKEIVDTIAEFVHLQPDVVLSDRQAGHRRYYLELAVRSTLSALASIAKQVSDQLTKLAYTHTNLGTRLKGSIANVENIGKEIADGNTLGGKIQAALDSLRSDIKKLHGQLNTATKVGVSNLAGKLDEAIAAITKRSIEVTAEGINTAFTEMYTKITDNLKGLLKALELAGNAIHGQLLTLNDKIGNSTGGRVVDGSLQDLYNRLSELQSTLEKDPLTKARAFEKHADKLREQHTKSLNQHVNNTVKQTKEELIKQARKNYVVTMQLLIEQFAERVTSDLHGLPGLIDADLEQGHKGFMRKVHEYFLLKIDDIESISPTSFTTSSSPMSRAAGMLKSAYADLFGRLKTQPGFVSDFEKIKPSTEALGTLLETLQTSKHFNNEFRTNLDALDTNVNKINPAKYGDGDSPLVLNALRAGFPAFVTEMKKAYKNVYEGAARIDRWTEPVISDQPREATAVVETPKEKLTLDGQNGAKVCLTVFHIIYPALDELDEKSGNSWRSEKINKTGNLGAFFADEGYRISYSETEQNGELDKDVNGGRVKTLLKNKVTGASVMELLKRWKQEENKKNAVGQQTDDAARTQSNYIDTIVLLAYLYEQLRTYYDVCHRRHIPNPVAPTSVYQMLMWLSGLSHNAVYTDLSLNGFEGLFEKPEKSKQSALKDADEDSLEEEEDVSLDAYPNPITVDTLSSNLRDVCGYAETVLTALLGHGHAGGIYACDFNTNSANLSYPSDASKCLDLLMEIVLRLFHQLHFLYKQCTYPMELGGWLNCLYGKGIGGSSWECNKMQCVNQSADQIGNQTCGQTCDQHPKCGVKSPLQAFLEDGLPAFLSHPYNKSGCKITCSYANHKGIPCKTPIGLTDISTMASHTSSASRLYRTLKDFCGNAGSPLTKLCANVTCVLSRPPETLGDMFAFYYTFIKTWGDSGRKHKLDAFNDAVAKAYFDVPYTELNVYSVLNGSHSSKLAGHTNGDLLSLVCGTKSPGKCGLYLSSVSNDISGVYSSKHADKYLSWIVYITETFYDLLKKLFDDCNKHCGGDKPKCRIAKCPSTCTVTKQPTKSDHADSCKSIANCKTTLPTLCRYGFTIGNPSKLSGKDGVSQKRTCNDFCKMLGNVVKEGNALHTLAHEIIPEFLFRIRAPFIWLNVALWLLSFLYLLHIMVIRLDLLHIKSHLRSPSSHRIAAQSLLAAGRVNKLNRVFYLQP</sequence>
<protein>
    <recommendedName>
        <fullName evidence="5">C3H1-type domain-containing protein</fullName>
    </recommendedName>
</protein>
<dbReference type="VEuPathDB" id="PiroplasmaDB:BBBOND_0003450"/>
<name>A0A061BLD3_BABBI</name>
<dbReference type="GeneID" id="24561907"/>
<dbReference type="KEGG" id="bbig:BBBOND_0003450"/>
<feature type="compositionally biased region" description="Polar residues" evidence="2">
    <location>
        <begin position="1"/>
        <end position="13"/>
    </location>
</feature>
<evidence type="ECO:0000313" key="4">
    <source>
        <dbReference type="EMBL" id="CDR71686.1"/>
    </source>
</evidence>
<feature type="coiled-coil region" evidence="1">
    <location>
        <begin position="292"/>
        <end position="326"/>
    </location>
</feature>
<dbReference type="RefSeq" id="XP_012770632.1">
    <property type="nucleotide sequence ID" value="XM_012915178.1"/>
</dbReference>
<gene>
    <name evidence="4" type="ORF">BBBOND_0003450</name>
</gene>
<proteinExistence type="predicted"/>
<keyword evidence="1" id="KW-0175">Coiled coil</keyword>
<reference evidence="4" key="2">
    <citation type="submission" date="2014-06" db="EMBL/GenBank/DDBJ databases">
        <authorList>
            <person name="Aslett M."/>
            <person name="De Silva Nishadi"/>
        </authorList>
    </citation>
    <scope>NUCLEOTIDE SEQUENCE</scope>
    <source>
        <strain evidence="4">Bond</strain>
    </source>
</reference>
<evidence type="ECO:0000256" key="3">
    <source>
        <dbReference type="SAM" id="Phobius"/>
    </source>
</evidence>
<keyword evidence="3" id="KW-0812">Transmembrane</keyword>
<keyword evidence="3" id="KW-1133">Transmembrane helix</keyword>
<reference evidence="4" key="1">
    <citation type="journal article" date="2014" name="Nucleic Acids Res.">
        <title>The evolutionary dynamics of variant antigen genes in Babesia reveal a history of genomic innovation underlying host-parasite interaction.</title>
        <authorList>
            <person name="Jackson A.P."/>
            <person name="Otto T.D."/>
            <person name="Darby A."/>
            <person name="Ramaprasad A."/>
            <person name="Xia D."/>
            <person name="Echaide I.E."/>
            <person name="Farber M."/>
            <person name="Gahlot S."/>
            <person name="Gamble J."/>
            <person name="Gupta D."/>
            <person name="Gupta Y."/>
            <person name="Jackson L."/>
            <person name="Malandrin L."/>
            <person name="Malas T.B."/>
            <person name="Moussa E."/>
            <person name="Nair M."/>
            <person name="Reid AJ."/>
            <person name="Sanders M."/>
            <person name="Sharma J."/>
            <person name="Tracey A."/>
            <person name="Quail M.A."/>
            <person name="Weir W."/>
            <person name="Wastling J.M."/>
            <person name="Hall N."/>
            <person name="Willadsen P."/>
            <person name="Lingelbach K."/>
            <person name="Shiels B."/>
            <person name="Tait A."/>
            <person name="Berriman M."/>
            <person name="Allred D.R."/>
            <person name="Pain A."/>
        </authorList>
    </citation>
    <scope>NUCLEOTIDE SEQUENCE</scope>
    <source>
        <strain evidence="4">Bond</strain>
    </source>
</reference>
<evidence type="ECO:0000256" key="2">
    <source>
        <dbReference type="SAM" id="MobiDB-lite"/>
    </source>
</evidence>
<dbReference type="EMBL" id="LK055117">
    <property type="protein sequence ID" value="CDR71686.1"/>
    <property type="molecule type" value="Genomic_DNA"/>
</dbReference>
<organism evidence="4">
    <name type="scientific">Babesia bigemina</name>
    <dbReference type="NCBI Taxonomy" id="5866"/>
    <lineage>
        <taxon>Eukaryota</taxon>
        <taxon>Sar</taxon>
        <taxon>Alveolata</taxon>
        <taxon>Apicomplexa</taxon>
        <taxon>Aconoidasida</taxon>
        <taxon>Piroplasmida</taxon>
        <taxon>Babesiidae</taxon>
        <taxon>Babesia</taxon>
    </lineage>
</organism>